<dbReference type="Gene3D" id="3.40.140.10">
    <property type="entry name" value="Cytidine Deaminase, domain 2"/>
    <property type="match status" value="1"/>
</dbReference>
<dbReference type="PROSITE" id="PS51747">
    <property type="entry name" value="CYT_DCMP_DEAMINASES_2"/>
    <property type="match status" value="1"/>
</dbReference>
<dbReference type="NCBIfam" id="NF004064">
    <property type="entry name" value="PRK05578.1"/>
    <property type="match status" value="1"/>
</dbReference>
<feature type="binding site" evidence="14">
    <location>
        <position position="50"/>
    </location>
    <ligand>
        <name>Zn(2+)</name>
        <dbReference type="ChEBI" id="CHEBI:29105"/>
        <note>catalytic</note>
    </ligand>
</feature>
<evidence type="ECO:0000256" key="15">
    <source>
        <dbReference type="RuleBase" id="RU364006"/>
    </source>
</evidence>
<dbReference type="GO" id="GO:0005829">
    <property type="term" value="C:cytosol"/>
    <property type="evidence" value="ECO:0007669"/>
    <property type="project" value="TreeGrafter"/>
</dbReference>
<dbReference type="RefSeq" id="WP_321393259.1">
    <property type="nucleotide sequence ID" value="NZ_CP139487.1"/>
</dbReference>
<dbReference type="PROSITE" id="PS00903">
    <property type="entry name" value="CYT_DCMP_DEAMINASES_1"/>
    <property type="match status" value="1"/>
</dbReference>
<comment type="function">
    <text evidence="2 15">This enzyme scavenges exogenous and endogenous cytidine and 2'-deoxycytidine for UMP synthesis.</text>
</comment>
<dbReference type="InterPro" id="IPR016193">
    <property type="entry name" value="Cytidine_deaminase-like"/>
</dbReference>
<dbReference type="InterPro" id="IPR016192">
    <property type="entry name" value="APOBEC/CMP_deaminase_Zn-bd"/>
</dbReference>
<dbReference type="FunFam" id="3.40.140.10:FF:000008">
    <property type="entry name" value="Cytidine deaminase"/>
    <property type="match status" value="1"/>
</dbReference>
<evidence type="ECO:0000256" key="3">
    <source>
        <dbReference type="ARBA" id="ARBA00006576"/>
    </source>
</evidence>
<evidence type="ECO:0000256" key="13">
    <source>
        <dbReference type="PIRSR" id="PIRSR606262-2"/>
    </source>
</evidence>
<evidence type="ECO:0000256" key="5">
    <source>
        <dbReference type="ARBA" id="ARBA00018266"/>
    </source>
</evidence>
<comment type="catalytic activity">
    <reaction evidence="10 15">
        <text>2'-deoxycytidine + H2O + H(+) = 2'-deoxyuridine + NH4(+)</text>
        <dbReference type="Rhea" id="RHEA:13433"/>
        <dbReference type="ChEBI" id="CHEBI:15377"/>
        <dbReference type="ChEBI" id="CHEBI:15378"/>
        <dbReference type="ChEBI" id="CHEBI:15698"/>
        <dbReference type="ChEBI" id="CHEBI:16450"/>
        <dbReference type="ChEBI" id="CHEBI:28938"/>
        <dbReference type="EC" id="3.5.4.5"/>
    </reaction>
</comment>
<dbReference type="Pfam" id="PF00383">
    <property type="entry name" value="dCMP_cyt_deam_1"/>
    <property type="match status" value="1"/>
</dbReference>
<accession>A0AAX4HMQ4</accession>
<dbReference type="PANTHER" id="PTHR11644">
    <property type="entry name" value="CYTIDINE DEAMINASE"/>
    <property type="match status" value="1"/>
</dbReference>
<keyword evidence="7 15" id="KW-0378">Hydrolase</keyword>
<evidence type="ECO:0000259" key="16">
    <source>
        <dbReference type="PROSITE" id="PS51747"/>
    </source>
</evidence>
<evidence type="ECO:0000256" key="9">
    <source>
        <dbReference type="ARBA" id="ARBA00032005"/>
    </source>
</evidence>
<feature type="binding site" evidence="14">
    <location>
        <position position="84"/>
    </location>
    <ligand>
        <name>Zn(2+)</name>
        <dbReference type="ChEBI" id="CHEBI:29105"/>
        <note>catalytic</note>
    </ligand>
</feature>
<dbReference type="InterPro" id="IPR006262">
    <property type="entry name" value="Cyt_deam_tetra"/>
</dbReference>
<reference evidence="17 18" key="1">
    <citation type="submission" date="2023-11" db="EMBL/GenBank/DDBJ databases">
        <title>Peredibacter starrii A3.12.</title>
        <authorList>
            <person name="Mitchell R.J."/>
        </authorList>
    </citation>
    <scope>NUCLEOTIDE SEQUENCE [LARGE SCALE GENOMIC DNA]</scope>
    <source>
        <strain evidence="17 18">A3.12</strain>
    </source>
</reference>
<keyword evidence="8 14" id="KW-0862">Zinc</keyword>
<feature type="binding site" evidence="14">
    <location>
        <position position="81"/>
    </location>
    <ligand>
        <name>Zn(2+)</name>
        <dbReference type="ChEBI" id="CHEBI:29105"/>
        <note>catalytic</note>
    </ligand>
</feature>
<keyword evidence="18" id="KW-1185">Reference proteome</keyword>
<evidence type="ECO:0000256" key="14">
    <source>
        <dbReference type="PIRSR" id="PIRSR606262-3"/>
    </source>
</evidence>
<dbReference type="Proteomes" id="UP001324634">
    <property type="component" value="Chromosome"/>
</dbReference>
<evidence type="ECO:0000313" key="17">
    <source>
        <dbReference type="EMBL" id="WPU64442.1"/>
    </source>
</evidence>
<dbReference type="GO" id="GO:0042802">
    <property type="term" value="F:identical protein binding"/>
    <property type="evidence" value="ECO:0007669"/>
    <property type="project" value="UniProtKB-ARBA"/>
</dbReference>
<evidence type="ECO:0000256" key="12">
    <source>
        <dbReference type="PIRSR" id="PIRSR606262-1"/>
    </source>
</evidence>
<comment type="cofactor">
    <cofactor evidence="1 14 15">
        <name>Zn(2+)</name>
        <dbReference type="ChEBI" id="CHEBI:29105"/>
    </cofactor>
</comment>
<protein>
    <recommendedName>
        <fullName evidence="5 15">Cytidine deaminase</fullName>
        <ecNumber evidence="4 15">3.5.4.5</ecNumber>
    </recommendedName>
    <alternativeName>
        <fullName evidence="9 15">Cytidine aminohydrolase</fullName>
    </alternativeName>
</protein>
<feature type="binding site" evidence="13">
    <location>
        <begin position="39"/>
        <end position="45"/>
    </location>
    <ligand>
        <name>substrate</name>
    </ligand>
</feature>
<evidence type="ECO:0000313" key="18">
    <source>
        <dbReference type="Proteomes" id="UP001324634"/>
    </source>
</evidence>
<evidence type="ECO:0000256" key="4">
    <source>
        <dbReference type="ARBA" id="ARBA00012783"/>
    </source>
</evidence>
<dbReference type="InterPro" id="IPR050202">
    <property type="entry name" value="Cyt/Deoxycyt_deaminase"/>
</dbReference>
<sequence length="126" mass="13770">MSLRDKALDASTRAYSPYSTAKVGAAIETTDGKVYQGCNIENASYGGTVCAERVAIWKAVSDGHMKLKRIYVYTKDGWPPCGLCLQVISEFADPSLEITLGNEAGVETTKKFKEFLPNAFTPEHLD</sequence>
<dbReference type="GO" id="GO:0072527">
    <property type="term" value="P:pyrimidine-containing compound metabolic process"/>
    <property type="evidence" value="ECO:0007669"/>
    <property type="project" value="UniProtKB-ARBA"/>
</dbReference>
<evidence type="ECO:0000256" key="1">
    <source>
        <dbReference type="ARBA" id="ARBA00001947"/>
    </source>
</evidence>
<dbReference type="NCBIfam" id="TIGR01354">
    <property type="entry name" value="cyt_deam_tetra"/>
    <property type="match status" value="1"/>
</dbReference>
<dbReference type="PANTHER" id="PTHR11644:SF2">
    <property type="entry name" value="CYTIDINE DEAMINASE"/>
    <property type="match status" value="1"/>
</dbReference>
<feature type="domain" description="CMP/dCMP-type deaminase" evidence="16">
    <location>
        <begin position="1"/>
        <end position="123"/>
    </location>
</feature>
<dbReference type="EMBL" id="CP139487">
    <property type="protein sequence ID" value="WPU64442.1"/>
    <property type="molecule type" value="Genomic_DNA"/>
</dbReference>
<evidence type="ECO:0000256" key="10">
    <source>
        <dbReference type="ARBA" id="ARBA00049252"/>
    </source>
</evidence>
<dbReference type="CDD" id="cd01283">
    <property type="entry name" value="cytidine_deaminase"/>
    <property type="match status" value="1"/>
</dbReference>
<dbReference type="GO" id="GO:0055086">
    <property type="term" value="P:nucleobase-containing small molecule metabolic process"/>
    <property type="evidence" value="ECO:0007669"/>
    <property type="project" value="UniProtKB-ARBA"/>
</dbReference>
<evidence type="ECO:0000256" key="2">
    <source>
        <dbReference type="ARBA" id="ARBA00003949"/>
    </source>
</evidence>
<evidence type="ECO:0000256" key="6">
    <source>
        <dbReference type="ARBA" id="ARBA00022723"/>
    </source>
</evidence>
<dbReference type="KEGG" id="psti:SOO65_17245"/>
<dbReference type="GO" id="GO:0004126">
    <property type="term" value="F:cytidine deaminase activity"/>
    <property type="evidence" value="ECO:0007669"/>
    <property type="project" value="UniProtKB-UniRule"/>
</dbReference>
<evidence type="ECO:0000256" key="8">
    <source>
        <dbReference type="ARBA" id="ARBA00022833"/>
    </source>
</evidence>
<feature type="active site" description="Proton donor" evidence="12">
    <location>
        <position position="52"/>
    </location>
</feature>
<evidence type="ECO:0000256" key="7">
    <source>
        <dbReference type="ARBA" id="ARBA00022801"/>
    </source>
</evidence>
<dbReference type="AlphaFoldDB" id="A0AAX4HMQ4"/>
<proteinExistence type="inferred from homology"/>
<name>A0AAX4HMQ4_9BACT</name>
<gene>
    <name evidence="17" type="ORF">SOO65_17245</name>
</gene>
<organism evidence="17 18">
    <name type="scientific">Peredibacter starrii</name>
    <dbReference type="NCBI Taxonomy" id="28202"/>
    <lineage>
        <taxon>Bacteria</taxon>
        <taxon>Pseudomonadati</taxon>
        <taxon>Bdellovibrionota</taxon>
        <taxon>Bacteriovoracia</taxon>
        <taxon>Bacteriovoracales</taxon>
        <taxon>Bacteriovoracaceae</taxon>
        <taxon>Peredibacter</taxon>
    </lineage>
</organism>
<evidence type="ECO:0000256" key="11">
    <source>
        <dbReference type="ARBA" id="ARBA00049558"/>
    </source>
</evidence>
<keyword evidence="6 14" id="KW-0479">Metal-binding</keyword>
<dbReference type="SUPFAM" id="SSF53927">
    <property type="entry name" value="Cytidine deaminase-like"/>
    <property type="match status" value="1"/>
</dbReference>
<dbReference type="EC" id="3.5.4.5" evidence="4 15"/>
<comment type="similarity">
    <text evidence="3 15">Belongs to the cytidine and deoxycytidylate deaminase family.</text>
</comment>
<dbReference type="GO" id="GO:0008270">
    <property type="term" value="F:zinc ion binding"/>
    <property type="evidence" value="ECO:0007669"/>
    <property type="project" value="UniProtKB-UniRule"/>
</dbReference>
<comment type="catalytic activity">
    <reaction evidence="11 15">
        <text>cytidine + H2O + H(+) = uridine + NH4(+)</text>
        <dbReference type="Rhea" id="RHEA:16069"/>
        <dbReference type="ChEBI" id="CHEBI:15377"/>
        <dbReference type="ChEBI" id="CHEBI:15378"/>
        <dbReference type="ChEBI" id="CHEBI:16704"/>
        <dbReference type="ChEBI" id="CHEBI:17562"/>
        <dbReference type="ChEBI" id="CHEBI:28938"/>
        <dbReference type="EC" id="3.5.4.5"/>
    </reaction>
</comment>
<dbReference type="InterPro" id="IPR002125">
    <property type="entry name" value="CMP_dCMP_dom"/>
</dbReference>